<feature type="chain" id="PRO_5012757395" description="Beta-barrel porin-2, OmpL-like. bbp2" evidence="1">
    <location>
        <begin position="20"/>
        <end position="425"/>
    </location>
</feature>
<evidence type="ECO:0008006" key="4">
    <source>
        <dbReference type="Google" id="ProtNLM"/>
    </source>
</evidence>
<dbReference type="AlphaFoldDB" id="A0A1Y6BVR1"/>
<proteinExistence type="predicted"/>
<evidence type="ECO:0000313" key="2">
    <source>
        <dbReference type="EMBL" id="SMF30297.1"/>
    </source>
</evidence>
<gene>
    <name evidence="2" type="ORF">SAMN06296036_109161</name>
</gene>
<sequence length="425" mass="47929">MKNKILGLALLGAASPSLAAGPWKFTPHIYARGGITLDSDFSRSRTTAYGNEWNLGPWNQESNLFSDPLTEITLDAEYGEQFKFTYGVEVADNNRNYESNGFTRTPVNERLAYLTYYFGDNSIWFGSRPYRSEAEYLTRAFNFDNLDLYGGGIRFERLGPINLEFAYGTFENSFTNEDNSADFQDNVNVVINKVEFPLSNGMIKTNLELQQTMRTSSATTNVEDRTHGYLAGISYQRWGDTVLGGGLYNQFLAHYSKGYVTRGGMGTVFNQFDPDFAAKKYLVQWNGDWKSGSVGLYWSAIAQQHMGKDPSETLSDDEMKWAFADLIVRPQMAITSNLTGGVEYARRSVLEEGDAIRQNFAWAENTGTTRWAGLLNYNMDNATFNNPVITLAVGEVIKDKETQFFSTKTAKSTHFVRLNYEININ</sequence>
<evidence type="ECO:0000313" key="3">
    <source>
        <dbReference type="Proteomes" id="UP000192907"/>
    </source>
</evidence>
<organism evidence="2 3">
    <name type="scientific">Pseudobacteriovorax antillogorgiicola</name>
    <dbReference type="NCBI Taxonomy" id="1513793"/>
    <lineage>
        <taxon>Bacteria</taxon>
        <taxon>Pseudomonadati</taxon>
        <taxon>Bdellovibrionota</taxon>
        <taxon>Oligoflexia</taxon>
        <taxon>Oligoflexales</taxon>
        <taxon>Pseudobacteriovoracaceae</taxon>
        <taxon>Pseudobacteriovorax</taxon>
    </lineage>
</organism>
<keyword evidence="1" id="KW-0732">Signal</keyword>
<reference evidence="3" key="1">
    <citation type="submission" date="2017-04" db="EMBL/GenBank/DDBJ databases">
        <authorList>
            <person name="Varghese N."/>
            <person name="Submissions S."/>
        </authorList>
    </citation>
    <scope>NUCLEOTIDE SEQUENCE [LARGE SCALE GENOMIC DNA]</scope>
    <source>
        <strain evidence="3">RKEM611</strain>
    </source>
</reference>
<feature type="signal peptide" evidence="1">
    <location>
        <begin position="1"/>
        <end position="19"/>
    </location>
</feature>
<dbReference type="SUPFAM" id="SSF56935">
    <property type="entry name" value="Porins"/>
    <property type="match status" value="1"/>
</dbReference>
<dbReference type="EMBL" id="FWZT01000009">
    <property type="protein sequence ID" value="SMF30297.1"/>
    <property type="molecule type" value="Genomic_DNA"/>
</dbReference>
<accession>A0A1Y6BVR1</accession>
<protein>
    <recommendedName>
        <fullName evidence="4">Beta-barrel porin-2, OmpL-like. bbp2</fullName>
    </recommendedName>
</protein>
<name>A0A1Y6BVR1_9BACT</name>
<dbReference type="OrthoDB" id="9963882at2"/>
<dbReference type="RefSeq" id="WP_132319234.1">
    <property type="nucleotide sequence ID" value="NZ_FWZT01000009.1"/>
</dbReference>
<evidence type="ECO:0000256" key="1">
    <source>
        <dbReference type="SAM" id="SignalP"/>
    </source>
</evidence>
<dbReference type="Proteomes" id="UP000192907">
    <property type="component" value="Unassembled WGS sequence"/>
</dbReference>
<keyword evidence="3" id="KW-1185">Reference proteome</keyword>